<keyword evidence="1" id="KW-0812">Transmembrane</keyword>
<accession>A0ABX1MV75</accession>
<dbReference type="Proteomes" id="UP000601990">
    <property type="component" value="Unassembled WGS sequence"/>
</dbReference>
<gene>
    <name evidence="2" type="ORF">GO608_00870</name>
</gene>
<reference evidence="2" key="1">
    <citation type="submission" date="2019-12" db="EMBL/GenBank/DDBJ databases">
        <title>Comparative genomics gives insights into the taxonomy of the Azoarcus-Aromatoleum group and reveals separate origins of nif in the plant-associated Azoarcus and non-plant-associated Aromatoleum sub-groups.</title>
        <authorList>
            <person name="Lafos M."/>
            <person name="Maluk M."/>
            <person name="Batista M."/>
            <person name="Junghare M."/>
            <person name="Carmona M."/>
            <person name="Faoro H."/>
            <person name="Cruz L.M."/>
            <person name="Battistoni F."/>
            <person name="De Souza E."/>
            <person name="Pedrosa F."/>
            <person name="Chen W.-M."/>
            <person name="Poole P.S."/>
            <person name="Dixon R.A."/>
            <person name="James E.K."/>
        </authorList>
    </citation>
    <scope>NUCLEOTIDE SEQUENCE</scope>
    <source>
        <strain evidence="2">U120</strain>
    </source>
</reference>
<evidence type="ECO:0000256" key="1">
    <source>
        <dbReference type="SAM" id="Phobius"/>
    </source>
</evidence>
<comment type="caution">
    <text evidence="2">The sequence shown here is derived from an EMBL/GenBank/DDBJ whole genome shotgun (WGS) entry which is preliminary data.</text>
</comment>
<name>A0ABX1MV75_9RHOO</name>
<feature type="transmembrane region" description="Helical" evidence="1">
    <location>
        <begin position="16"/>
        <end position="35"/>
    </location>
</feature>
<sequence>MTPSPKNRLSPQTQSTLGAISSALLLLFAISHLGAFAETGMTSKLLFSLAEIVVAVLVLLRMPTLETRDEAAGFDWDECGAKSSVTSAGNSHGLLRKRARDRDAHHLGTSGATSPSVTNVTSTCGAYDY</sequence>
<dbReference type="RefSeq" id="WP_169197215.1">
    <property type="nucleotide sequence ID" value="NZ_WTVH02000008.1"/>
</dbReference>
<proteinExistence type="predicted"/>
<protein>
    <submittedName>
        <fullName evidence="2">Uncharacterized protein</fullName>
    </submittedName>
</protein>
<keyword evidence="3" id="KW-1185">Reference proteome</keyword>
<dbReference type="EMBL" id="WTVH01000001">
    <property type="protein sequence ID" value="NMF91883.1"/>
    <property type="molecule type" value="Genomic_DNA"/>
</dbReference>
<evidence type="ECO:0000313" key="3">
    <source>
        <dbReference type="Proteomes" id="UP000601990"/>
    </source>
</evidence>
<organism evidence="2 3">
    <name type="scientific">Aromatoleum buckelii</name>
    <dbReference type="NCBI Taxonomy" id="200254"/>
    <lineage>
        <taxon>Bacteria</taxon>
        <taxon>Pseudomonadati</taxon>
        <taxon>Pseudomonadota</taxon>
        <taxon>Betaproteobacteria</taxon>
        <taxon>Rhodocyclales</taxon>
        <taxon>Rhodocyclaceae</taxon>
        <taxon>Aromatoleum</taxon>
    </lineage>
</organism>
<evidence type="ECO:0000313" key="2">
    <source>
        <dbReference type="EMBL" id="NMF91883.1"/>
    </source>
</evidence>
<keyword evidence="1" id="KW-1133">Transmembrane helix</keyword>
<keyword evidence="1" id="KW-0472">Membrane</keyword>